<sequence>MATVTFTATHNGETFTRTSGTMPYVAVTVGSQVQWHKSFAAAHKAAVSRVQTYSTGVPADVVPVTPTAINGNLGDWTPEVDGWGDIPAEAFAELVAAKRAGKKATAAEATEAPVFKSHKGGEYRATVGDTLYRVRKTADAWLAQRKAPAGWITLAEVDSRAAAEQAVADLLAPAPVVTEVPAAIAANLGFLAPAPAPAKVEAPVAEMNLVRVEGKPQARLDTVSGKLVWRNSTKGRAARAVGLWT</sequence>
<gene>
    <name evidence="1" type="primary">93</name>
    <name evidence="1" type="ORF">SEA_SAGUARO_93</name>
</gene>
<name>A0A386KA25_9CAUD</name>
<dbReference type="EMBL" id="MH744423">
    <property type="protein sequence ID" value="AYD82085.1"/>
    <property type="molecule type" value="Genomic_DNA"/>
</dbReference>
<keyword evidence="2" id="KW-1185">Reference proteome</keyword>
<evidence type="ECO:0000313" key="2">
    <source>
        <dbReference type="Proteomes" id="UP000269292"/>
    </source>
</evidence>
<evidence type="ECO:0000313" key="1">
    <source>
        <dbReference type="EMBL" id="AYD82085.1"/>
    </source>
</evidence>
<organism evidence="1 2">
    <name type="scientific">Mycobacterium phage Saguaro</name>
    <dbReference type="NCBI Taxonomy" id="2315616"/>
    <lineage>
        <taxon>Viruses</taxon>
        <taxon>Duplodnaviria</taxon>
        <taxon>Heunggongvirae</taxon>
        <taxon>Uroviricota</taxon>
        <taxon>Caudoviricetes</taxon>
        <taxon>Bclasvirinae</taxon>
        <taxon>Saguarovirus</taxon>
        <taxon>Saguarovirus saguaro</taxon>
    </lineage>
</organism>
<dbReference type="Proteomes" id="UP000269292">
    <property type="component" value="Segment"/>
</dbReference>
<accession>A0A386KA25</accession>
<dbReference type="RefSeq" id="YP_009949756.1">
    <property type="nucleotide sequence ID" value="NC_051583.1"/>
</dbReference>
<protein>
    <submittedName>
        <fullName evidence="1">Uncharacterized protein</fullName>
    </submittedName>
</protein>
<reference evidence="1 2" key="1">
    <citation type="submission" date="2018-08" db="EMBL/GenBank/DDBJ databases">
        <authorList>
            <person name="Washington J.M."/>
            <person name="Garlena R.A."/>
            <person name="Russell D.A."/>
            <person name="Pope W.H."/>
            <person name="Jacobs-Sera D."/>
            <person name="Hatfull G.F."/>
        </authorList>
    </citation>
    <scope>NUCLEOTIDE SEQUENCE [LARGE SCALE GENOMIC DNA]</scope>
</reference>
<dbReference type="GeneID" id="60321160"/>
<dbReference type="KEGG" id="vg:60321160"/>
<proteinExistence type="predicted"/>